<dbReference type="GeneID" id="18874425"/>
<evidence type="ECO:0000256" key="3">
    <source>
        <dbReference type="ARBA" id="ARBA00022728"/>
    </source>
</evidence>
<reference evidence="9 10" key="1">
    <citation type="journal article" date="2011" name="Proc. Natl. Acad. Sci. U.S.A.">
        <title>Comparative genomics of xylose-fermenting fungi for enhanced biofuel production.</title>
        <authorList>
            <person name="Wohlbach D.J."/>
            <person name="Kuo A."/>
            <person name="Sato T.K."/>
            <person name="Potts K.M."/>
            <person name="Salamov A.A."/>
            <person name="LaButti K.M."/>
            <person name="Sun H."/>
            <person name="Clum A."/>
            <person name="Pangilinan J.L."/>
            <person name="Lindquist E.A."/>
            <person name="Lucas S."/>
            <person name="Lapidus A."/>
            <person name="Jin M."/>
            <person name="Gunawan C."/>
            <person name="Balan V."/>
            <person name="Dale B.E."/>
            <person name="Jeffries T.W."/>
            <person name="Zinkel R."/>
            <person name="Barry K.W."/>
            <person name="Grigoriev I.V."/>
            <person name="Gasch A.P."/>
        </authorList>
    </citation>
    <scope>NUCLEOTIDE SEQUENCE [LARGE SCALE GENOMIC DNA]</scope>
    <source>
        <strain evidence="10">NRRL Y-27907 / 11-Y1</strain>
    </source>
</reference>
<dbReference type="GO" id="GO:0045292">
    <property type="term" value="P:mRNA cis splicing, via spliceosome"/>
    <property type="evidence" value="ECO:0007669"/>
    <property type="project" value="InterPro"/>
</dbReference>
<feature type="compositionally biased region" description="Acidic residues" evidence="7">
    <location>
        <begin position="270"/>
        <end position="279"/>
    </location>
</feature>
<dbReference type="STRING" id="619300.G3AT40"/>
<dbReference type="InParanoid" id="G3AT40"/>
<name>G3AT40_SPAPN</name>
<keyword evidence="3" id="KW-0747">Spliceosome</keyword>
<dbReference type="InterPro" id="IPR022030">
    <property type="entry name" value="SF3A1_dom"/>
</dbReference>
<accession>G3AT40</accession>
<dbReference type="InterPro" id="IPR045146">
    <property type="entry name" value="SF3A1"/>
</dbReference>
<dbReference type="eggNOG" id="KOG0007">
    <property type="taxonomic scope" value="Eukaryota"/>
</dbReference>
<sequence>MSIPKDIVVPPKDVKETIDKTVTYVIKNGKSFEERLLSNNKDNKFDFILDGDPHHAYYSWKLSCETPKEQEVPTSDEDIVVDKPRDLSFLVDLPAISTHDLDIINTTALYIAQNGTDKIPSLLEHEAKLGKRAQFEFLNTSHSLHKLFQTYITQYKKVIDLYKSEQPLPSHTNKFEILTIAYDRAQYISQNKVKEKNQEQLKQQQQIHYASIDWQDFVLVGKIEFDAVDEVQELSVPLTRDELVTRSLESKSREVELPKVAIEVVPEEKEEILDKEEPEPNAAVPGPFKGMKIKAAGASRLKKSSTPKSQEQNIKCPITGKLIPESEFDNHLKSLLRDPRYKQQQENYIRKNFTYASNITTDQVYENIKRLVRKRTSEEPTTTTGKRIQNGK</sequence>
<evidence type="ECO:0000256" key="2">
    <source>
        <dbReference type="ARBA" id="ARBA00022664"/>
    </source>
</evidence>
<dbReference type="OMA" id="HYASIDW"/>
<evidence type="ECO:0000256" key="6">
    <source>
        <dbReference type="ARBA" id="ARBA00023242"/>
    </source>
</evidence>
<evidence type="ECO:0000256" key="7">
    <source>
        <dbReference type="SAM" id="MobiDB-lite"/>
    </source>
</evidence>
<dbReference type="PANTHER" id="PTHR15316">
    <property type="entry name" value="SPLICEOSOME ASSOCIATED PROTEIN 114/SWAP SPLICING FACTOR-RELATED"/>
    <property type="match status" value="1"/>
</dbReference>
<keyword evidence="4" id="KW-0677">Repeat</keyword>
<proteinExistence type="predicted"/>
<gene>
    <name evidence="9" type="ORF">SPAPADRAFT_62671</name>
</gene>
<dbReference type="AlphaFoldDB" id="G3AT40"/>
<dbReference type="RefSeq" id="XP_007376836.1">
    <property type="nucleotide sequence ID" value="XM_007376774.1"/>
</dbReference>
<feature type="region of interest" description="Disordered" evidence="7">
    <location>
        <begin position="270"/>
        <end position="289"/>
    </location>
</feature>
<dbReference type="InterPro" id="IPR000061">
    <property type="entry name" value="Surp"/>
</dbReference>
<dbReference type="Pfam" id="PF01805">
    <property type="entry name" value="Surp"/>
    <property type="match status" value="2"/>
</dbReference>
<dbReference type="KEGG" id="spaa:SPAPADRAFT_62671"/>
<dbReference type="Pfam" id="PF12230">
    <property type="entry name" value="PRP21_like_P"/>
    <property type="match status" value="1"/>
</dbReference>
<dbReference type="SMART" id="SM00648">
    <property type="entry name" value="SWAP"/>
    <property type="match status" value="2"/>
</dbReference>
<dbReference type="HOGENOM" id="CLU_013259_0_1_1"/>
<dbReference type="GO" id="GO:0000381">
    <property type="term" value="P:regulation of alternative mRNA splicing, via spliceosome"/>
    <property type="evidence" value="ECO:0007669"/>
    <property type="project" value="TreeGrafter"/>
</dbReference>
<feature type="domain" description="SURP motif" evidence="8">
    <location>
        <begin position="17"/>
        <end position="58"/>
    </location>
</feature>
<dbReference type="OrthoDB" id="447637at2759"/>
<dbReference type="InterPro" id="IPR035967">
    <property type="entry name" value="SWAP/Surp_sf"/>
</dbReference>
<feature type="domain" description="SURP motif" evidence="8">
    <location>
        <begin position="103"/>
        <end position="148"/>
    </location>
</feature>
<evidence type="ECO:0000256" key="1">
    <source>
        <dbReference type="ARBA" id="ARBA00004123"/>
    </source>
</evidence>
<evidence type="ECO:0000313" key="10">
    <source>
        <dbReference type="Proteomes" id="UP000000709"/>
    </source>
</evidence>
<dbReference type="PANTHER" id="PTHR15316:SF1">
    <property type="entry name" value="SPLICING FACTOR 3A SUBUNIT 1"/>
    <property type="match status" value="1"/>
</dbReference>
<dbReference type="Proteomes" id="UP000000709">
    <property type="component" value="Unassembled WGS sequence"/>
</dbReference>
<evidence type="ECO:0000256" key="4">
    <source>
        <dbReference type="ARBA" id="ARBA00022737"/>
    </source>
</evidence>
<dbReference type="FunCoup" id="G3AT40">
    <property type="interactions" value="185"/>
</dbReference>
<dbReference type="GO" id="GO:0071004">
    <property type="term" value="C:U2-type prespliceosome"/>
    <property type="evidence" value="ECO:0007669"/>
    <property type="project" value="TreeGrafter"/>
</dbReference>
<evidence type="ECO:0000256" key="5">
    <source>
        <dbReference type="ARBA" id="ARBA00023187"/>
    </source>
</evidence>
<keyword evidence="2" id="KW-0507">mRNA processing</keyword>
<keyword evidence="6" id="KW-0539">Nucleus</keyword>
<dbReference type="GO" id="GO:0005686">
    <property type="term" value="C:U2 snRNP"/>
    <property type="evidence" value="ECO:0007669"/>
    <property type="project" value="TreeGrafter"/>
</dbReference>
<dbReference type="Gene3D" id="1.10.10.790">
    <property type="entry name" value="Surp module"/>
    <property type="match status" value="2"/>
</dbReference>
<dbReference type="SUPFAM" id="SSF109905">
    <property type="entry name" value="Surp module (SWAP domain)"/>
    <property type="match status" value="2"/>
</dbReference>
<keyword evidence="5" id="KW-0508">mRNA splicing</keyword>
<dbReference type="PROSITE" id="PS50128">
    <property type="entry name" value="SURP"/>
    <property type="match status" value="2"/>
</dbReference>
<organism evidence="10">
    <name type="scientific">Spathaspora passalidarum (strain NRRL Y-27907 / 11-Y1)</name>
    <dbReference type="NCBI Taxonomy" id="619300"/>
    <lineage>
        <taxon>Eukaryota</taxon>
        <taxon>Fungi</taxon>
        <taxon>Dikarya</taxon>
        <taxon>Ascomycota</taxon>
        <taxon>Saccharomycotina</taxon>
        <taxon>Pichiomycetes</taxon>
        <taxon>Debaryomycetaceae</taxon>
        <taxon>Spathaspora</taxon>
    </lineage>
</organism>
<dbReference type="GO" id="GO:0003723">
    <property type="term" value="F:RNA binding"/>
    <property type="evidence" value="ECO:0007669"/>
    <property type="project" value="InterPro"/>
</dbReference>
<dbReference type="GO" id="GO:0071013">
    <property type="term" value="C:catalytic step 2 spliceosome"/>
    <property type="evidence" value="ECO:0007669"/>
    <property type="project" value="TreeGrafter"/>
</dbReference>
<comment type="subcellular location">
    <subcellularLocation>
        <location evidence="1">Nucleus</location>
    </subcellularLocation>
</comment>
<evidence type="ECO:0000313" key="9">
    <source>
        <dbReference type="EMBL" id="EGW30803.1"/>
    </source>
</evidence>
<keyword evidence="10" id="KW-1185">Reference proteome</keyword>
<protein>
    <submittedName>
        <fullName evidence="9">Pre-mRNA splicing factor</fullName>
    </submittedName>
</protein>
<evidence type="ECO:0000259" key="8">
    <source>
        <dbReference type="PROSITE" id="PS50128"/>
    </source>
</evidence>
<dbReference type="EMBL" id="GL996504">
    <property type="protein sequence ID" value="EGW30803.1"/>
    <property type="molecule type" value="Genomic_DNA"/>
</dbReference>